<evidence type="ECO:0008006" key="3">
    <source>
        <dbReference type="Google" id="ProtNLM"/>
    </source>
</evidence>
<comment type="caution">
    <text evidence="1">The sequence shown here is derived from an EMBL/GenBank/DDBJ whole genome shotgun (WGS) entry which is preliminary data.</text>
</comment>
<organism evidence="1 2">
    <name type="scientific">Agaricus bisporus var. burnettii</name>
    <dbReference type="NCBI Taxonomy" id="192524"/>
    <lineage>
        <taxon>Eukaryota</taxon>
        <taxon>Fungi</taxon>
        <taxon>Dikarya</taxon>
        <taxon>Basidiomycota</taxon>
        <taxon>Agaricomycotina</taxon>
        <taxon>Agaricomycetes</taxon>
        <taxon>Agaricomycetidae</taxon>
        <taxon>Agaricales</taxon>
        <taxon>Agaricineae</taxon>
        <taxon>Agaricaceae</taxon>
        <taxon>Agaricus</taxon>
    </lineage>
</organism>
<sequence>MSVVQLPYELWYHIAAYLTLYDMERTKLYALNRPFLTLYLREQYKILRLVFSCGSYFTNADPITLSKTLSHLHSLIAENVRTLNVVLEQHSFIPKYNLPTKKLLRVLLKKLLLKRRIHKLRKNFPSFPQIHGAFSELKNLTSINCALLTECPPFVFNSQRFLTSGISAAWTSSRNTLTCLVLTIHIYPLNDLGLDAITFPHLQQFHLILRSKLRVVVNGEIDSTPSESLTIPAPSMAQFLARHQYTLKTLTLAFPINAQKFAAVLLNQFPVLPSLSNLQLHFTPDGIIRNPSLPLGLFKTLESNSKSIKGLSLVFRGLSGCDFLREEDSQLYRDWWTAQSFERIQFPKLERLQLDFYEVINDAPLMLQFAVSSTANSLHLESDIIPSNIERLSTLYANLEQNCHIETLSLSMRTLTPSVLSCLAHGFSNIKTLKLRYTCIGLDDRNYDPAMFLQEISQTRFPNWSLENIYFFSRWVEHRDHQLFKKAIVKALPRIRIIHISSGML</sequence>
<dbReference type="Gene3D" id="3.80.10.10">
    <property type="entry name" value="Ribonuclease Inhibitor"/>
    <property type="match status" value="1"/>
</dbReference>
<protein>
    <recommendedName>
        <fullName evidence="3">F-box domain-containing protein</fullName>
    </recommendedName>
</protein>
<reference evidence="1 2" key="1">
    <citation type="journal article" name="Sci. Rep.">
        <title>Telomere-to-telomere assembled and centromere annotated genomes of the two main subspecies of the button mushroom Agaricus bisporus reveal especially polymorphic chromosome ends.</title>
        <authorList>
            <person name="Sonnenberg A.S.M."/>
            <person name="Sedaghat-Telgerd N."/>
            <person name="Lavrijssen B."/>
            <person name="Ohm R.A."/>
            <person name="Hendrickx P.M."/>
            <person name="Scholtmeijer K."/>
            <person name="Baars J.J.P."/>
            <person name="van Peer A."/>
        </authorList>
    </citation>
    <scope>NUCLEOTIDE SEQUENCE [LARGE SCALE GENOMIC DNA]</scope>
    <source>
        <strain evidence="1 2">H119_p4</strain>
    </source>
</reference>
<evidence type="ECO:0000313" key="1">
    <source>
        <dbReference type="EMBL" id="KAF7771096.1"/>
    </source>
</evidence>
<dbReference type="InterPro" id="IPR032675">
    <property type="entry name" value="LRR_dom_sf"/>
</dbReference>
<proteinExistence type="predicted"/>
<evidence type="ECO:0000313" key="2">
    <source>
        <dbReference type="Proteomes" id="UP000629468"/>
    </source>
</evidence>
<dbReference type="AlphaFoldDB" id="A0A8H7F0N5"/>
<accession>A0A8H7F0N5</accession>
<gene>
    <name evidence="1" type="ORF">Agabi119p4_7070</name>
</gene>
<dbReference type="Proteomes" id="UP000629468">
    <property type="component" value="Unassembled WGS sequence"/>
</dbReference>
<name>A0A8H7F0N5_AGABI</name>
<dbReference type="EMBL" id="JABXXO010000009">
    <property type="protein sequence ID" value="KAF7771096.1"/>
    <property type="molecule type" value="Genomic_DNA"/>
</dbReference>